<dbReference type="SUPFAM" id="SSF54197">
    <property type="entry name" value="HIT-like"/>
    <property type="match status" value="1"/>
</dbReference>
<dbReference type="PRINTS" id="PR00332">
    <property type="entry name" value="HISTRIAD"/>
</dbReference>
<dbReference type="AlphaFoldDB" id="A0A0E2AXE1"/>
<proteinExistence type="predicted"/>
<dbReference type="InterPro" id="IPR036265">
    <property type="entry name" value="HIT-like_sf"/>
</dbReference>
<protein>
    <submittedName>
        <fullName evidence="5">Scavenger mRNA decapping enzyme</fullName>
    </submittedName>
</protein>
<dbReference type="Gene3D" id="3.30.428.10">
    <property type="entry name" value="HIT-like"/>
    <property type="match status" value="1"/>
</dbReference>
<dbReference type="GO" id="GO:0003824">
    <property type="term" value="F:catalytic activity"/>
    <property type="evidence" value="ECO:0007669"/>
    <property type="project" value="InterPro"/>
</dbReference>
<accession>A0A0E2AXE1</accession>
<dbReference type="PROSITE" id="PS00892">
    <property type="entry name" value="HIT_1"/>
    <property type="match status" value="1"/>
</dbReference>
<dbReference type="PANTHER" id="PTHR23089">
    <property type="entry name" value="HISTIDINE TRIAD HIT PROTEIN"/>
    <property type="match status" value="1"/>
</dbReference>
<evidence type="ECO:0000256" key="3">
    <source>
        <dbReference type="PROSITE-ProRule" id="PRU00464"/>
    </source>
</evidence>
<dbReference type="CDD" id="cd01276">
    <property type="entry name" value="PKCI_related"/>
    <property type="match status" value="1"/>
</dbReference>
<evidence type="ECO:0000256" key="2">
    <source>
        <dbReference type="PIRSR" id="PIRSR601310-3"/>
    </source>
</evidence>
<comment type="caution">
    <text evidence="5">The sequence shown here is derived from an EMBL/GenBank/DDBJ whole genome shotgun (WGS) entry which is preliminary data.</text>
</comment>
<dbReference type="Pfam" id="PF01230">
    <property type="entry name" value="HIT"/>
    <property type="match status" value="1"/>
</dbReference>
<feature type="active site" description="Tele-AMP-histidine intermediate" evidence="1">
    <location>
        <position position="102"/>
    </location>
</feature>
<evidence type="ECO:0000259" key="4">
    <source>
        <dbReference type="PROSITE" id="PS51084"/>
    </source>
</evidence>
<dbReference type="RefSeq" id="WP_004767124.1">
    <property type="nucleotide sequence ID" value="NZ_AHMY02000069.1"/>
</dbReference>
<gene>
    <name evidence="5" type="ORF">LEP1GSC081_0217</name>
</gene>
<dbReference type="EMBL" id="AHMY02000069">
    <property type="protein sequence ID" value="EKO13598.1"/>
    <property type="molecule type" value="Genomic_DNA"/>
</dbReference>
<organism evidence="5 6">
    <name type="scientific">Leptospira kirschneri str. H1</name>
    <dbReference type="NCBI Taxonomy" id="1049966"/>
    <lineage>
        <taxon>Bacteria</taxon>
        <taxon>Pseudomonadati</taxon>
        <taxon>Spirochaetota</taxon>
        <taxon>Spirochaetia</taxon>
        <taxon>Leptospirales</taxon>
        <taxon>Leptospiraceae</taxon>
        <taxon>Leptospira</taxon>
    </lineage>
</organism>
<evidence type="ECO:0000256" key="1">
    <source>
        <dbReference type="PIRSR" id="PIRSR601310-1"/>
    </source>
</evidence>
<reference evidence="5 6" key="1">
    <citation type="submission" date="2012-10" db="EMBL/GenBank/DDBJ databases">
        <authorList>
            <person name="Harkins D.M."/>
            <person name="Durkin A.S."/>
            <person name="Brinkac L.M."/>
            <person name="Selengut J.D."/>
            <person name="Sanka R."/>
            <person name="DePew J."/>
            <person name="Purushe J."/>
            <person name="Peacock S.J."/>
            <person name="Thaipadungpanit J."/>
            <person name="Wuthiekanun V.W."/>
            <person name="Day N.P."/>
            <person name="Vinetz J.M."/>
            <person name="Sutton G.G."/>
            <person name="Nelson W.C."/>
            <person name="Fouts D.E."/>
        </authorList>
    </citation>
    <scope>NUCLEOTIDE SEQUENCE [LARGE SCALE GENOMIC DNA]</scope>
    <source>
        <strain evidence="5 6">H1</strain>
    </source>
</reference>
<sequence>MTDPNCIFCKIVRKEIPSKIVFENEETLAFYDISPQAPVHIVFIPKKHISSLSEIENEDSNLLGNILLQIRDTAKNLGFAENGYRVVNNTGKNGGQTVFHIHFHLLAERRLHWPPG</sequence>
<evidence type="ECO:0000313" key="5">
    <source>
        <dbReference type="EMBL" id="EKO13598.1"/>
    </source>
</evidence>
<evidence type="ECO:0000313" key="6">
    <source>
        <dbReference type="Proteomes" id="UP000006253"/>
    </source>
</evidence>
<feature type="short sequence motif" description="Histidine triad motif" evidence="2 3">
    <location>
        <begin position="100"/>
        <end position="104"/>
    </location>
</feature>
<dbReference type="Proteomes" id="UP000006253">
    <property type="component" value="Unassembled WGS sequence"/>
</dbReference>
<dbReference type="InterPro" id="IPR001310">
    <property type="entry name" value="Histidine_triad_HIT"/>
</dbReference>
<dbReference type="InterPro" id="IPR019808">
    <property type="entry name" value="Histidine_triad_CS"/>
</dbReference>
<dbReference type="PROSITE" id="PS51084">
    <property type="entry name" value="HIT_2"/>
    <property type="match status" value="1"/>
</dbReference>
<name>A0A0E2AXE1_9LEPT</name>
<feature type="domain" description="HIT" evidence="4">
    <location>
        <begin position="7"/>
        <end position="116"/>
    </location>
</feature>
<dbReference type="InterPro" id="IPR011146">
    <property type="entry name" value="HIT-like"/>
</dbReference>